<protein>
    <recommendedName>
        <fullName evidence="3">HMA domain-containing protein</fullName>
    </recommendedName>
</protein>
<dbReference type="SUPFAM" id="SSF55008">
    <property type="entry name" value="HMA, heavy metal-associated domain"/>
    <property type="match status" value="1"/>
</dbReference>
<dbReference type="PANTHER" id="PTHR47294">
    <property type="entry name" value="OS08G0431150 PROTEIN"/>
    <property type="match status" value="1"/>
</dbReference>
<dbReference type="InterPro" id="IPR036163">
    <property type="entry name" value="HMA_dom_sf"/>
</dbReference>
<dbReference type="PANTHER" id="PTHR47294:SF3">
    <property type="entry name" value="OS08G0431150 PROTEIN"/>
    <property type="match status" value="1"/>
</dbReference>
<dbReference type="GO" id="GO:0046872">
    <property type="term" value="F:metal ion binding"/>
    <property type="evidence" value="ECO:0007669"/>
    <property type="project" value="InterPro"/>
</dbReference>
<organism evidence="1 2">
    <name type="scientific">Malus domestica</name>
    <name type="common">Apple</name>
    <name type="synonym">Pyrus malus</name>
    <dbReference type="NCBI Taxonomy" id="3750"/>
    <lineage>
        <taxon>Eukaryota</taxon>
        <taxon>Viridiplantae</taxon>
        <taxon>Streptophyta</taxon>
        <taxon>Embryophyta</taxon>
        <taxon>Tracheophyta</taxon>
        <taxon>Spermatophyta</taxon>
        <taxon>Magnoliopsida</taxon>
        <taxon>eudicotyledons</taxon>
        <taxon>Gunneridae</taxon>
        <taxon>Pentapetalae</taxon>
        <taxon>rosids</taxon>
        <taxon>fabids</taxon>
        <taxon>Rosales</taxon>
        <taxon>Rosaceae</taxon>
        <taxon>Amygdaloideae</taxon>
        <taxon>Maleae</taxon>
        <taxon>Malus</taxon>
    </lineage>
</organism>
<evidence type="ECO:0000313" key="1">
    <source>
        <dbReference type="EMBL" id="RXH96542.1"/>
    </source>
</evidence>
<accession>A0A498JSL7</accession>
<dbReference type="Proteomes" id="UP000290289">
    <property type="component" value="Chromosome 6"/>
</dbReference>
<sequence>MVYYGLSFPVLIDQQSKVMSPTSWVKKLVPMKGHKKASESRLLPLTGSSARTSLEMQEVVIGADFRCSKCQKSACQVISDVDDVDSMVVHLLDKKVTLTCEPVRKGSLRKISAICGKLSHRALRTASYLLYDLILIMHVQFCYMLMRIHMDCNGCYRKVRRAILDIRELETHSIEKKECRVSVCGRFIPQDVAIKIRKKTNRRVEILDIQELMSSNTNDQDHLQDQTPHTPLIISWNNVVSYPNQVETFCTESHHH</sequence>
<name>A0A498JSL7_MALDO</name>
<keyword evidence="2" id="KW-1185">Reference proteome</keyword>
<evidence type="ECO:0008006" key="3">
    <source>
        <dbReference type="Google" id="ProtNLM"/>
    </source>
</evidence>
<reference evidence="1 2" key="1">
    <citation type="submission" date="2018-10" db="EMBL/GenBank/DDBJ databases">
        <title>A high-quality apple genome assembly.</title>
        <authorList>
            <person name="Hu J."/>
        </authorList>
    </citation>
    <scope>NUCLEOTIDE SEQUENCE [LARGE SCALE GENOMIC DNA]</scope>
    <source>
        <strain evidence="2">cv. HFTH1</strain>
        <tissue evidence="1">Young leaf</tissue>
    </source>
</reference>
<gene>
    <name evidence="1" type="ORF">DVH24_009046</name>
</gene>
<evidence type="ECO:0000313" key="2">
    <source>
        <dbReference type="Proteomes" id="UP000290289"/>
    </source>
</evidence>
<proteinExistence type="predicted"/>
<dbReference type="EMBL" id="RDQH01000332">
    <property type="protein sequence ID" value="RXH96542.1"/>
    <property type="molecule type" value="Genomic_DNA"/>
</dbReference>
<dbReference type="AlphaFoldDB" id="A0A498JSL7"/>
<dbReference type="Gene3D" id="3.30.70.100">
    <property type="match status" value="1"/>
</dbReference>
<comment type="caution">
    <text evidence="1">The sequence shown here is derived from an EMBL/GenBank/DDBJ whole genome shotgun (WGS) entry which is preliminary data.</text>
</comment>